<evidence type="ECO:0000259" key="12">
    <source>
        <dbReference type="Pfam" id="PF04101"/>
    </source>
</evidence>
<keyword evidence="2 10" id="KW-0132">Cell division</keyword>
<feature type="binding site" evidence="10">
    <location>
        <begin position="12"/>
        <end position="14"/>
    </location>
    <ligand>
        <name>UDP-N-acetyl-alpha-D-glucosamine</name>
        <dbReference type="ChEBI" id="CHEBI:57705"/>
    </ligand>
</feature>
<dbReference type="Gene3D" id="3.40.50.2000">
    <property type="entry name" value="Glycogen Phosphorylase B"/>
    <property type="match status" value="2"/>
</dbReference>
<reference evidence="13" key="1">
    <citation type="submission" date="2022-12" db="EMBL/GenBank/DDBJ databases">
        <title>Reference genome sequencing for broad-spectrum identification of bacterial and archaeal isolates by mass spectrometry.</title>
        <authorList>
            <person name="Sekiguchi Y."/>
            <person name="Tourlousse D.M."/>
        </authorList>
    </citation>
    <scope>NUCLEOTIDE SEQUENCE</scope>
    <source>
        <strain evidence="13">301</strain>
    </source>
</reference>
<dbReference type="Proteomes" id="UP001144397">
    <property type="component" value="Unassembled WGS sequence"/>
</dbReference>
<dbReference type="GO" id="GO:0005886">
    <property type="term" value="C:plasma membrane"/>
    <property type="evidence" value="ECO:0007669"/>
    <property type="project" value="UniProtKB-SubCell"/>
</dbReference>
<evidence type="ECO:0000259" key="11">
    <source>
        <dbReference type="Pfam" id="PF03033"/>
    </source>
</evidence>
<proteinExistence type="inferred from homology"/>
<dbReference type="AlphaFoldDB" id="A0A9W6CKM7"/>
<evidence type="ECO:0000256" key="2">
    <source>
        <dbReference type="ARBA" id="ARBA00022618"/>
    </source>
</evidence>
<evidence type="ECO:0000313" key="15">
    <source>
        <dbReference type="Proteomes" id="UP001144397"/>
    </source>
</evidence>
<keyword evidence="5 10" id="KW-0133">Cell shape</keyword>
<accession>A0A9W6CKM7</accession>
<dbReference type="GO" id="GO:0009252">
    <property type="term" value="P:peptidoglycan biosynthetic process"/>
    <property type="evidence" value="ECO:0007669"/>
    <property type="project" value="UniProtKB-UniRule"/>
</dbReference>
<evidence type="ECO:0000256" key="10">
    <source>
        <dbReference type="HAMAP-Rule" id="MF_00033"/>
    </source>
</evidence>
<dbReference type="Pfam" id="PF03033">
    <property type="entry name" value="Glyco_transf_28"/>
    <property type="match status" value="1"/>
</dbReference>
<evidence type="ECO:0000256" key="6">
    <source>
        <dbReference type="ARBA" id="ARBA00022984"/>
    </source>
</evidence>
<feature type="binding site" evidence="10">
    <location>
        <position position="166"/>
    </location>
    <ligand>
        <name>UDP-N-acetyl-alpha-D-glucosamine</name>
        <dbReference type="ChEBI" id="CHEBI:57705"/>
    </ligand>
</feature>
<evidence type="ECO:0000256" key="8">
    <source>
        <dbReference type="ARBA" id="ARBA00023306"/>
    </source>
</evidence>
<protein>
    <recommendedName>
        <fullName evidence="10">UDP-N-acetylglucosamine--N-acetylmuramyl-(pentapeptide) pyrophosphoryl-undecaprenol N-acetylglucosamine transferase</fullName>
        <ecNumber evidence="10">2.4.1.227</ecNumber>
    </recommendedName>
    <alternativeName>
        <fullName evidence="10">Undecaprenyl-PP-MurNAc-pentapeptide-UDPGlcNAc GlcNAc transferase</fullName>
    </alternativeName>
</protein>
<feature type="binding site" evidence="10">
    <location>
        <position position="123"/>
    </location>
    <ligand>
        <name>UDP-N-acetyl-alpha-D-glucosamine</name>
        <dbReference type="ChEBI" id="CHEBI:57705"/>
    </ligand>
</feature>
<evidence type="ECO:0000256" key="3">
    <source>
        <dbReference type="ARBA" id="ARBA00022676"/>
    </source>
</evidence>
<dbReference type="Proteomes" id="UP001245370">
    <property type="component" value="Unassembled WGS sequence"/>
</dbReference>
<dbReference type="GO" id="GO:0008360">
    <property type="term" value="P:regulation of cell shape"/>
    <property type="evidence" value="ECO:0007669"/>
    <property type="project" value="UniProtKB-KW"/>
</dbReference>
<dbReference type="HAMAP" id="MF_00033">
    <property type="entry name" value="MurG"/>
    <property type="match status" value="1"/>
</dbReference>
<keyword evidence="8 10" id="KW-0131">Cell cycle</keyword>
<dbReference type="Pfam" id="PF04101">
    <property type="entry name" value="Glyco_tran_28_C"/>
    <property type="match status" value="1"/>
</dbReference>
<name>A0A9W6CKM7_XANFL</name>
<keyword evidence="7 10" id="KW-0472">Membrane</keyword>
<evidence type="ECO:0000313" key="16">
    <source>
        <dbReference type="Proteomes" id="UP001245370"/>
    </source>
</evidence>
<comment type="caution">
    <text evidence="10">Lacks conserved residue(s) required for the propagation of feature annotation.</text>
</comment>
<dbReference type="PANTHER" id="PTHR21015">
    <property type="entry name" value="UDP-N-ACETYLGLUCOSAMINE--N-ACETYLMURAMYL-(PENTAPEPTIDE) PYROPHOSPHORYL-UNDECAPRENOL N-ACETYLGLUCOSAMINE TRANSFERASE 1"/>
    <property type="match status" value="1"/>
</dbReference>
<feature type="binding site" evidence="10">
    <location>
        <position position="295"/>
    </location>
    <ligand>
        <name>UDP-N-acetyl-alpha-D-glucosamine</name>
        <dbReference type="ChEBI" id="CHEBI:57705"/>
    </ligand>
</feature>
<evidence type="ECO:0000256" key="4">
    <source>
        <dbReference type="ARBA" id="ARBA00022679"/>
    </source>
</evidence>
<feature type="domain" description="Glycosyl transferase family 28 C-terminal" evidence="12">
    <location>
        <begin position="188"/>
        <end position="354"/>
    </location>
</feature>
<evidence type="ECO:0000256" key="1">
    <source>
        <dbReference type="ARBA" id="ARBA00022475"/>
    </source>
</evidence>
<keyword evidence="6 10" id="KW-0573">Peptidoglycan synthesis</keyword>
<dbReference type="NCBIfam" id="TIGR01133">
    <property type="entry name" value="murG"/>
    <property type="match status" value="1"/>
</dbReference>
<keyword evidence="3 10" id="KW-0328">Glycosyltransferase</keyword>
<dbReference type="InterPro" id="IPR006009">
    <property type="entry name" value="GlcNAc_MurG"/>
</dbReference>
<evidence type="ECO:0000313" key="13">
    <source>
        <dbReference type="EMBL" id="GLI21395.1"/>
    </source>
</evidence>
<dbReference type="GO" id="GO:0071555">
    <property type="term" value="P:cell wall organization"/>
    <property type="evidence" value="ECO:0007669"/>
    <property type="project" value="UniProtKB-KW"/>
</dbReference>
<gene>
    <name evidence="10 13" type="primary">murG</name>
    <name evidence="14" type="ORF">GGQ86_001583</name>
    <name evidence="13" type="ORF">XFLAVUS301_10690</name>
</gene>
<comment type="function">
    <text evidence="10">Cell wall formation. Catalyzes the transfer of a GlcNAc subunit on undecaprenyl-pyrophosphoryl-MurNAc-pentapeptide (lipid intermediate I) to form undecaprenyl-pyrophosphoryl-MurNAc-(pentapeptide)GlcNAc (lipid intermediate II).</text>
</comment>
<keyword evidence="1 10" id="KW-1003">Cell membrane</keyword>
<evidence type="ECO:0000256" key="9">
    <source>
        <dbReference type="ARBA" id="ARBA00023316"/>
    </source>
</evidence>
<dbReference type="CDD" id="cd03785">
    <property type="entry name" value="GT28_MurG"/>
    <property type="match status" value="1"/>
</dbReference>
<feature type="binding site" evidence="10">
    <location>
        <position position="194"/>
    </location>
    <ligand>
        <name>UDP-N-acetyl-alpha-D-glucosamine</name>
        <dbReference type="ChEBI" id="CHEBI:57705"/>
    </ligand>
</feature>
<dbReference type="InterPro" id="IPR004276">
    <property type="entry name" value="GlycoTrans_28_N"/>
</dbReference>
<comment type="similarity">
    <text evidence="10">Belongs to the glycosyltransferase 28 family. MurG subfamily.</text>
</comment>
<comment type="catalytic activity">
    <reaction evidence="10">
        <text>di-trans,octa-cis-undecaprenyl diphospho-N-acetyl-alpha-D-muramoyl-L-alanyl-D-glutamyl-meso-2,6-diaminopimeloyl-D-alanyl-D-alanine + UDP-N-acetyl-alpha-D-glucosamine = di-trans,octa-cis-undecaprenyl diphospho-[N-acetyl-alpha-D-glucosaminyl-(1-&gt;4)]-N-acetyl-alpha-D-muramoyl-L-alanyl-D-glutamyl-meso-2,6-diaminopimeloyl-D-alanyl-D-alanine + UDP + H(+)</text>
        <dbReference type="Rhea" id="RHEA:31227"/>
        <dbReference type="ChEBI" id="CHEBI:15378"/>
        <dbReference type="ChEBI" id="CHEBI:57705"/>
        <dbReference type="ChEBI" id="CHEBI:58223"/>
        <dbReference type="ChEBI" id="CHEBI:61387"/>
        <dbReference type="ChEBI" id="CHEBI:61388"/>
        <dbReference type="EC" id="2.4.1.227"/>
    </reaction>
</comment>
<feature type="domain" description="Glycosyltransferase family 28 N-terminal" evidence="11">
    <location>
        <begin position="5"/>
        <end position="141"/>
    </location>
</feature>
<keyword evidence="16" id="KW-1185">Reference proteome</keyword>
<keyword evidence="4 10" id="KW-0808">Transferase</keyword>
<evidence type="ECO:0000256" key="5">
    <source>
        <dbReference type="ARBA" id="ARBA00022960"/>
    </source>
</evidence>
<sequence>MTDLVLLAAGGTGGHLFPAEALAAVLTRQGFTVDLATDARAARYAGHFPARELHVLPADTVRGRSPISLARTGLALASGFVSSLALLRRVKPVAVVGFGGYPTVPPLLAASFSGVPSIVHEANGVMGRANRLLARRVTAIATGFPGVVDADPALKAKAVWTGNPLRPAAIAAAAAPYDPPVPGGDLHVLVFGGSQGARVMSDVVPEAVARLGADLRARLVLVQQAREEDLDRVRDTYARLGVRAEVQTFFDDLPARMARAHLVISRSGAGTVAELAALGRPSILVPLPHALDQDQAANARSLADVGAALVLRQVEFEPDRLALELNTFAAEPASLTRMADRARSQSVLDAAERLGGLVRHLAGGGAVATFRGNSA</sequence>
<comment type="pathway">
    <text evidence="10">Cell wall biogenesis; peptidoglycan biosynthesis.</text>
</comment>
<reference evidence="14 16" key="2">
    <citation type="submission" date="2023-07" db="EMBL/GenBank/DDBJ databases">
        <title>Genomic Encyclopedia of Type Strains, Phase IV (KMG-IV): sequencing the most valuable type-strain genomes for metagenomic binning, comparative biology and taxonomic classification.</title>
        <authorList>
            <person name="Goeker M."/>
        </authorList>
    </citation>
    <scope>NUCLEOTIDE SEQUENCE [LARGE SCALE GENOMIC DNA]</scope>
    <source>
        <strain evidence="14 16">DSM 338</strain>
    </source>
</reference>
<dbReference type="EMBL" id="BSDO01000001">
    <property type="protein sequence ID" value="GLI21395.1"/>
    <property type="molecule type" value="Genomic_DNA"/>
</dbReference>
<comment type="subcellular location">
    <subcellularLocation>
        <location evidence="10">Cell membrane</location>
        <topology evidence="10">Peripheral membrane protein</topology>
        <orientation evidence="10">Cytoplasmic side</orientation>
    </subcellularLocation>
</comment>
<keyword evidence="9 10" id="KW-0961">Cell wall biogenesis/degradation</keyword>
<comment type="caution">
    <text evidence="13">The sequence shown here is derived from an EMBL/GenBank/DDBJ whole genome shotgun (WGS) entry which is preliminary data.</text>
</comment>
<dbReference type="GO" id="GO:0051301">
    <property type="term" value="P:cell division"/>
    <property type="evidence" value="ECO:0007669"/>
    <property type="project" value="UniProtKB-KW"/>
</dbReference>
<dbReference type="InterPro" id="IPR007235">
    <property type="entry name" value="Glyco_trans_28_C"/>
</dbReference>
<dbReference type="SUPFAM" id="SSF53756">
    <property type="entry name" value="UDP-Glycosyltransferase/glycogen phosphorylase"/>
    <property type="match status" value="1"/>
</dbReference>
<dbReference type="EC" id="2.4.1.227" evidence="10"/>
<dbReference type="EMBL" id="JAVDPY010000002">
    <property type="protein sequence ID" value="MDR6333119.1"/>
    <property type="molecule type" value="Genomic_DNA"/>
</dbReference>
<dbReference type="GO" id="GO:0005975">
    <property type="term" value="P:carbohydrate metabolic process"/>
    <property type="evidence" value="ECO:0007669"/>
    <property type="project" value="InterPro"/>
</dbReference>
<dbReference type="GO" id="GO:0050511">
    <property type="term" value="F:undecaprenyldiphospho-muramoylpentapeptide beta-N-acetylglucosaminyltransferase activity"/>
    <property type="evidence" value="ECO:0007669"/>
    <property type="project" value="UniProtKB-UniRule"/>
</dbReference>
<dbReference type="PANTHER" id="PTHR21015:SF22">
    <property type="entry name" value="GLYCOSYLTRANSFERASE"/>
    <property type="match status" value="1"/>
</dbReference>
<evidence type="ECO:0000256" key="7">
    <source>
        <dbReference type="ARBA" id="ARBA00023136"/>
    </source>
</evidence>
<organism evidence="13 15">
    <name type="scientific">Xanthobacter flavus</name>
    <dbReference type="NCBI Taxonomy" id="281"/>
    <lineage>
        <taxon>Bacteria</taxon>
        <taxon>Pseudomonadati</taxon>
        <taxon>Pseudomonadota</taxon>
        <taxon>Alphaproteobacteria</taxon>
        <taxon>Hyphomicrobiales</taxon>
        <taxon>Xanthobacteraceae</taxon>
        <taxon>Xanthobacter</taxon>
    </lineage>
</organism>
<evidence type="ECO:0000313" key="14">
    <source>
        <dbReference type="EMBL" id="MDR6333119.1"/>
    </source>
</evidence>